<feature type="compositionally biased region" description="Basic and acidic residues" evidence="1">
    <location>
        <begin position="136"/>
        <end position="158"/>
    </location>
</feature>
<reference evidence="2 3" key="1">
    <citation type="submission" date="2019-05" db="EMBL/GenBank/DDBJ databases">
        <title>Another draft genome of Portunus trituberculatus and its Hox gene families provides insights of decapod evolution.</title>
        <authorList>
            <person name="Jeong J.-H."/>
            <person name="Song I."/>
            <person name="Kim S."/>
            <person name="Choi T."/>
            <person name="Kim D."/>
            <person name="Ryu S."/>
            <person name="Kim W."/>
        </authorList>
    </citation>
    <scope>NUCLEOTIDE SEQUENCE [LARGE SCALE GENOMIC DNA]</scope>
    <source>
        <tissue evidence="2">Muscle</tissue>
    </source>
</reference>
<evidence type="ECO:0000256" key="1">
    <source>
        <dbReference type="SAM" id="MobiDB-lite"/>
    </source>
</evidence>
<gene>
    <name evidence="2" type="ORF">E2C01_043871</name>
</gene>
<comment type="caution">
    <text evidence="2">The sequence shown here is derived from an EMBL/GenBank/DDBJ whole genome shotgun (WGS) entry which is preliminary data.</text>
</comment>
<feature type="compositionally biased region" description="Low complexity" evidence="1">
    <location>
        <begin position="72"/>
        <end position="81"/>
    </location>
</feature>
<dbReference type="EMBL" id="VSRR010009255">
    <property type="protein sequence ID" value="MPC50048.1"/>
    <property type="molecule type" value="Genomic_DNA"/>
</dbReference>
<feature type="region of interest" description="Disordered" evidence="1">
    <location>
        <begin position="48"/>
        <end position="158"/>
    </location>
</feature>
<dbReference type="Proteomes" id="UP000324222">
    <property type="component" value="Unassembled WGS sequence"/>
</dbReference>
<organism evidence="2 3">
    <name type="scientific">Portunus trituberculatus</name>
    <name type="common">Swimming crab</name>
    <name type="synonym">Neptunus trituberculatus</name>
    <dbReference type="NCBI Taxonomy" id="210409"/>
    <lineage>
        <taxon>Eukaryota</taxon>
        <taxon>Metazoa</taxon>
        <taxon>Ecdysozoa</taxon>
        <taxon>Arthropoda</taxon>
        <taxon>Crustacea</taxon>
        <taxon>Multicrustacea</taxon>
        <taxon>Malacostraca</taxon>
        <taxon>Eumalacostraca</taxon>
        <taxon>Eucarida</taxon>
        <taxon>Decapoda</taxon>
        <taxon>Pleocyemata</taxon>
        <taxon>Brachyura</taxon>
        <taxon>Eubrachyura</taxon>
        <taxon>Portunoidea</taxon>
        <taxon>Portunidae</taxon>
        <taxon>Portuninae</taxon>
        <taxon>Portunus</taxon>
    </lineage>
</organism>
<evidence type="ECO:0000313" key="2">
    <source>
        <dbReference type="EMBL" id="MPC50048.1"/>
    </source>
</evidence>
<protein>
    <submittedName>
        <fullName evidence="2">Uncharacterized protein</fullName>
    </submittedName>
</protein>
<accession>A0A5B7FYV4</accession>
<dbReference type="AlphaFoldDB" id="A0A5B7FYV4"/>
<evidence type="ECO:0000313" key="3">
    <source>
        <dbReference type="Proteomes" id="UP000324222"/>
    </source>
</evidence>
<sequence>MIIIIGGLEGGQEREKRKKMRGRLSVYFNRGPLSARGVGDVWRHAIDSGSMKSRRPARGNQSVAPEPPSPPTTTLTPAALARARNRSGARGYWVFGGRGQLENPLRHPDSAPEHRRPAHIRQSPSHTRPAPPCPSHRREGYTKAHKEPPTLWEHESLS</sequence>
<proteinExistence type="predicted"/>
<keyword evidence="3" id="KW-1185">Reference proteome</keyword>
<name>A0A5B7FYV4_PORTR</name>
<feature type="compositionally biased region" description="Basic and acidic residues" evidence="1">
    <location>
        <begin position="104"/>
        <end position="115"/>
    </location>
</feature>